<feature type="region of interest" description="Disordered" evidence="9">
    <location>
        <begin position="181"/>
        <end position="217"/>
    </location>
</feature>
<name>A0A0J9VQB6_FUSO4</name>
<feature type="transmembrane region" description="Helical" evidence="10">
    <location>
        <begin position="448"/>
        <end position="469"/>
    </location>
</feature>
<evidence type="ECO:0000256" key="6">
    <source>
        <dbReference type="ARBA" id="ARBA00023136"/>
    </source>
</evidence>
<dbReference type="GeneID" id="28954052"/>
<sequence length="559" mass="61525">MSLDPLPTIETTLTSSSPSDMSSSIQSRSARSTPAINASAFNPPEANGSSNERVPFMRDNSPEADSLPSNPALTPVITHGDNPSASNRNSEADTVVPLQPVISQDPSRVRPGSRTGNFVTPKTARFSQDGGEPLQYSGGSMKSSRRRYRGEDYDFDQAADYPTVSDYERYWRNEGRNDRYTARRGPYPPPTFMNRRRAHPHDSDEEFYSSDDPRMPPTGGRRMMDEEMGYPHRPFHHRRASTLNGFNISTGKLEWSNLSPKEKSEIMRLPLTQWMNSNFKNHFVASLGELIGTTMFLFFAFAGTEVANIQAQTDSKTTTGESTGSLNVSKLLYISIIFGFSLMVNVWVFFRISGGLFNPAVTIAMLMVKAISMTRAICLFLSQILGSMLASVMVRYLFPETFNVRTTLGGGASLVQGVFIEALLTAELVFTIFMLAKEKHRATFIAPVGIGLALFIAEMVGVQFTGGSLNPARSFGPCVITGTFDSEHWIYWVGPGIGSLIAVCFYWFIKTLEYEMANPGADGDDLNDPTKNPEKRAEIQSNAAPSIAFGGGKTPSIRS</sequence>
<evidence type="ECO:0000256" key="1">
    <source>
        <dbReference type="ARBA" id="ARBA00004141"/>
    </source>
</evidence>
<reference evidence="11" key="1">
    <citation type="submission" date="2007-04" db="EMBL/GenBank/DDBJ databases">
        <authorList>
            <consortium name="The Broad Institute Genome Sequencing Platform"/>
            <person name="Birren B."/>
            <person name="Lander E."/>
            <person name="Galagan J."/>
            <person name="Nusbaum C."/>
            <person name="Devon K."/>
            <person name="Ma L.-J."/>
            <person name="Jaffe D."/>
            <person name="Butler J."/>
            <person name="Alvarez P."/>
            <person name="Gnerre S."/>
            <person name="Grabherr M."/>
            <person name="Kleber M."/>
            <person name="Mauceli E."/>
            <person name="Brockman W."/>
            <person name="MacCallum I.A."/>
            <person name="Young S."/>
            <person name="LaButti K."/>
            <person name="DeCaprio D."/>
            <person name="Crawford M."/>
            <person name="Koehrsen M."/>
            <person name="Engels R."/>
            <person name="Montgomery P."/>
            <person name="Pearson M."/>
            <person name="Howarth C."/>
            <person name="Larson L."/>
            <person name="White J."/>
            <person name="O'Leary S."/>
            <person name="Kodira C."/>
            <person name="Zeng Q."/>
            <person name="Yandava C."/>
            <person name="Alvarado L."/>
            <person name="Kistler C."/>
            <person name="Shim W.-B."/>
            <person name="Kang S."/>
            <person name="Woloshuk C."/>
        </authorList>
    </citation>
    <scope>NUCLEOTIDE SEQUENCE</scope>
    <source>
        <strain evidence="11">4287</strain>
    </source>
</reference>
<dbReference type="AlphaFoldDB" id="A0A0J9VQB6"/>
<keyword evidence="7" id="KW-0325">Glycoprotein</keyword>
<dbReference type="KEGG" id="fox:FOXG_12750"/>
<dbReference type="RefSeq" id="XP_018251159.1">
    <property type="nucleotide sequence ID" value="XM_018392604.1"/>
</dbReference>
<dbReference type="EMBL" id="DS231712">
    <property type="protein sequence ID" value="KNB13114.1"/>
    <property type="molecule type" value="Genomic_DNA"/>
</dbReference>
<feature type="transmembrane region" description="Helical" evidence="10">
    <location>
        <begin position="376"/>
        <end position="398"/>
    </location>
</feature>
<dbReference type="RefSeq" id="XP_018251158.1">
    <property type="nucleotide sequence ID" value="XM_018392603.1"/>
</dbReference>
<dbReference type="PANTHER" id="PTHR19139">
    <property type="entry name" value="AQUAPORIN TRANSPORTER"/>
    <property type="match status" value="1"/>
</dbReference>
<dbReference type="Pfam" id="PF00230">
    <property type="entry name" value="MIP"/>
    <property type="match status" value="1"/>
</dbReference>
<dbReference type="FunFam" id="1.20.1080.10:FF:000024">
    <property type="entry name" value="MIP aquaporin (Eurofung)"/>
    <property type="match status" value="1"/>
</dbReference>
<evidence type="ECO:0000256" key="8">
    <source>
        <dbReference type="ARBA" id="ARBA00034651"/>
    </source>
</evidence>
<dbReference type="Gene3D" id="1.20.1080.10">
    <property type="entry name" value="Glycerol uptake facilitator protein"/>
    <property type="match status" value="1"/>
</dbReference>
<accession>A0A0J9VQB6</accession>
<dbReference type="InterPro" id="IPR000425">
    <property type="entry name" value="MIP"/>
</dbReference>
<evidence type="ECO:0000256" key="7">
    <source>
        <dbReference type="ARBA" id="ARBA00023180"/>
    </source>
</evidence>
<evidence type="ECO:0000256" key="4">
    <source>
        <dbReference type="ARBA" id="ARBA00022737"/>
    </source>
</evidence>
<reference evidence="11" key="2">
    <citation type="journal article" date="2010" name="Nature">
        <title>Comparative genomics reveals mobile pathogenicity chromosomes in Fusarium.</title>
        <authorList>
            <person name="Ma L.J."/>
            <person name="van der Does H.C."/>
            <person name="Borkovich K.A."/>
            <person name="Coleman J.J."/>
            <person name="Daboussi M.J."/>
            <person name="Di Pietro A."/>
            <person name="Dufresne M."/>
            <person name="Freitag M."/>
            <person name="Grabherr M."/>
            <person name="Henrissat B."/>
            <person name="Houterman P.M."/>
            <person name="Kang S."/>
            <person name="Shim W.B."/>
            <person name="Woloshuk C."/>
            <person name="Xie X."/>
            <person name="Xu J.R."/>
            <person name="Antoniw J."/>
            <person name="Baker S.E."/>
            <person name="Bluhm B.H."/>
            <person name="Breakspear A."/>
            <person name="Brown D.W."/>
            <person name="Butchko R.A."/>
            <person name="Chapman S."/>
            <person name="Coulson R."/>
            <person name="Coutinho P.M."/>
            <person name="Danchin E.G."/>
            <person name="Diener A."/>
            <person name="Gale L.R."/>
            <person name="Gardiner D.M."/>
            <person name="Goff S."/>
            <person name="Hammond-Kosack K.E."/>
            <person name="Hilburn K."/>
            <person name="Hua-Van A."/>
            <person name="Jonkers W."/>
            <person name="Kazan K."/>
            <person name="Kodira C.D."/>
            <person name="Koehrsen M."/>
            <person name="Kumar L."/>
            <person name="Lee Y.H."/>
            <person name="Li L."/>
            <person name="Manners J.M."/>
            <person name="Miranda-Saavedra D."/>
            <person name="Mukherjee M."/>
            <person name="Park G."/>
            <person name="Park J."/>
            <person name="Park S.Y."/>
            <person name="Proctor R.H."/>
            <person name="Regev A."/>
            <person name="Ruiz-Roldan M.C."/>
            <person name="Sain D."/>
            <person name="Sakthikumar S."/>
            <person name="Sykes S."/>
            <person name="Schwartz D.C."/>
            <person name="Turgeon B.G."/>
            <person name="Wapinski I."/>
            <person name="Yoder O."/>
            <person name="Young S."/>
            <person name="Zeng Q."/>
            <person name="Zhou S."/>
            <person name="Galagan J."/>
            <person name="Cuomo C.A."/>
            <person name="Kistler H.C."/>
            <person name="Rep M."/>
        </authorList>
    </citation>
    <scope>NUCLEOTIDE SEQUENCE [LARGE SCALE GENOMIC DNA]</scope>
    <source>
        <strain evidence="11">4287</strain>
    </source>
</reference>
<feature type="transmembrane region" description="Helical" evidence="10">
    <location>
        <begin position="489"/>
        <end position="509"/>
    </location>
</feature>
<evidence type="ECO:0000256" key="2">
    <source>
        <dbReference type="ARBA" id="ARBA00006175"/>
    </source>
</evidence>
<comment type="similarity">
    <text evidence="2">Belongs to the MIP/aquaporin (TC 1.A.8) family.</text>
</comment>
<evidence type="ECO:0000313" key="11">
    <source>
        <dbReference type="EMBL" id="KNB13113.1"/>
    </source>
</evidence>
<dbReference type="OrthoDB" id="3222at2759"/>
<gene>
    <name evidence="11" type="ORF">FOXG_12750</name>
</gene>
<evidence type="ECO:0000313" key="12">
    <source>
        <dbReference type="Proteomes" id="UP000009097"/>
    </source>
</evidence>
<feature type="transmembrane region" description="Helical" evidence="10">
    <location>
        <begin position="283"/>
        <end position="302"/>
    </location>
</feature>
<dbReference type="InterPro" id="IPR023271">
    <property type="entry name" value="Aquaporin-like"/>
</dbReference>
<keyword evidence="5 10" id="KW-1133">Transmembrane helix</keyword>
<comment type="catalytic activity">
    <reaction evidence="8">
        <text>H2O(in) = H2O(out)</text>
        <dbReference type="Rhea" id="RHEA:29667"/>
        <dbReference type="ChEBI" id="CHEBI:15377"/>
    </reaction>
</comment>
<dbReference type="GO" id="GO:0005886">
    <property type="term" value="C:plasma membrane"/>
    <property type="evidence" value="ECO:0007669"/>
    <property type="project" value="TreeGrafter"/>
</dbReference>
<feature type="region of interest" description="Disordered" evidence="9">
    <location>
        <begin position="1"/>
        <end position="145"/>
    </location>
</feature>
<dbReference type="GO" id="GO:0015250">
    <property type="term" value="F:water channel activity"/>
    <property type="evidence" value="ECO:0007669"/>
    <property type="project" value="TreeGrafter"/>
</dbReference>
<dbReference type="PRINTS" id="PR00783">
    <property type="entry name" value="MINTRINSICP"/>
</dbReference>
<dbReference type="SUPFAM" id="SSF81338">
    <property type="entry name" value="Aquaporin-like"/>
    <property type="match status" value="1"/>
</dbReference>
<keyword evidence="4" id="KW-0677">Repeat</keyword>
<keyword evidence="6 10" id="KW-0472">Membrane</keyword>
<dbReference type="EMBL" id="DS231712">
    <property type="protein sequence ID" value="KNB13113.1"/>
    <property type="molecule type" value="Genomic_DNA"/>
</dbReference>
<evidence type="ECO:0000256" key="10">
    <source>
        <dbReference type="SAM" id="Phobius"/>
    </source>
</evidence>
<keyword evidence="3 10" id="KW-0812">Transmembrane</keyword>
<proteinExistence type="inferred from homology"/>
<dbReference type="VEuPathDB" id="FungiDB:FOXG_12750"/>
<feature type="region of interest" description="Disordered" evidence="9">
    <location>
        <begin position="522"/>
        <end position="559"/>
    </location>
</feature>
<feature type="transmembrane region" description="Helical" evidence="10">
    <location>
        <begin position="331"/>
        <end position="350"/>
    </location>
</feature>
<feature type="transmembrane region" description="Helical" evidence="10">
    <location>
        <begin position="418"/>
        <end position="436"/>
    </location>
</feature>
<evidence type="ECO:0000256" key="3">
    <source>
        <dbReference type="ARBA" id="ARBA00022692"/>
    </source>
</evidence>
<evidence type="ECO:0000256" key="9">
    <source>
        <dbReference type="SAM" id="MobiDB-lite"/>
    </source>
</evidence>
<feature type="compositionally biased region" description="Low complexity" evidence="9">
    <location>
        <begin position="11"/>
        <end position="33"/>
    </location>
</feature>
<dbReference type="Proteomes" id="UP000009097">
    <property type="component" value="Unassembled WGS sequence"/>
</dbReference>
<comment type="subcellular location">
    <subcellularLocation>
        <location evidence="1">Membrane</location>
        <topology evidence="1">Multi-pass membrane protein</topology>
    </subcellularLocation>
</comment>
<organism evidence="11 12">
    <name type="scientific">Fusarium oxysporum f. sp. lycopersici (strain 4287 / CBS 123668 / FGSC 9935 / NRRL 34936)</name>
    <name type="common">Fusarium vascular wilt of tomato</name>
    <dbReference type="NCBI Taxonomy" id="426428"/>
    <lineage>
        <taxon>Eukaryota</taxon>
        <taxon>Fungi</taxon>
        <taxon>Dikarya</taxon>
        <taxon>Ascomycota</taxon>
        <taxon>Pezizomycotina</taxon>
        <taxon>Sordariomycetes</taxon>
        <taxon>Hypocreomycetidae</taxon>
        <taxon>Hypocreales</taxon>
        <taxon>Nectriaceae</taxon>
        <taxon>Fusarium</taxon>
        <taxon>Fusarium oxysporum species complex</taxon>
    </lineage>
</organism>
<dbReference type="PANTHER" id="PTHR19139:SF283">
    <property type="entry name" value="AQUAPORIN"/>
    <property type="match status" value="1"/>
</dbReference>
<dbReference type="InterPro" id="IPR034294">
    <property type="entry name" value="Aquaporin_transptr"/>
</dbReference>
<evidence type="ECO:0008006" key="13">
    <source>
        <dbReference type="Google" id="ProtNLM"/>
    </source>
</evidence>
<protein>
    <recommendedName>
        <fullName evidence="13">Aquaporin-1</fullName>
    </recommendedName>
</protein>
<evidence type="ECO:0000256" key="5">
    <source>
        <dbReference type="ARBA" id="ARBA00022989"/>
    </source>
</evidence>